<dbReference type="Gene3D" id="2.40.50.140">
    <property type="entry name" value="Nucleic acid-binding proteins"/>
    <property type="match status" value="1"/>
</dbReference>
<comment type="caution">
    <text evidence="5">The sequence shown here is derived from an EMBL/GenBank/DDBJ whole genome shotgun (WGS) entry which is preliminary data.</text>
</comment>
<dbReference type="InterPro" id="IPR000424">
    <property type="entry name" value="Primosome_PriB/ssb"/>
</dbReference>
<dbReference type="AlphaFoldDB" id="A0A1X0DBK5"/>
<keyword evidence="1 2" id="KW-0238">DNA-binding</keyword>
<keyword evidence="6" id="KW-1185">Reference proteome</keyword>
<evidence type="ECO:0000256" key="4">
    <source>
        <dbReference type="SAM" id="MobiDB-lite"/>
    </source>
</evidence>
<dbReference type="GO" id="GO:0006260">
    <property type="term" value="P:DNA replication"/>
    <property type="evidence" value="ECO:0007669"/>
    <property type="project" value="InterPro"/>
</dbReference>
<dbReference type="InterPro" id="IPR012340">
    <property type="entry name" value="NA-bd_OB-fold"/>
</dbReference>
<dbReference type="Proteomes" id="UP000192801">
    <property type="component" value="Unassembled WGS sequence"/>
</dbReference>
<evidence type="ECO:0000256" key="2">
    <source>
        <dbReference type="HAMAP-Rule" id="MF_00984"/>
    </source>
</evidence>
<sequence length="178" mass="18944">MYETPITVVGRIVTDPRRRDTGNSDVVKFRVASNSRRRADDGSWVTGETLFVNVNCWGRLVTGVAASLKKGDAVIVVGHLYTSEYDDRDGQHRSSLELRATAVGPDLNRYITRLEKHGVPAEPAPGVGDGFPGDRDAETVGFGERCSSASTRPGADQTADGDDGPGADIGGQVEVEVA</sequence>
<dbReference type="SUPFAM" id="SSF50249">
    <property type="entry name" value="Nucleic acid-binding proteins"/>
    <property type="match status" value="1"/>
</dbReference>
<accession>A0A1X0DBK5</accession>
<feature type="region of interest" description="Disordered" evidence="4">
    <location>
        <begin position="117"/>
        <end position="178"/>
    </location>
</feature>
<dbReference type="GO" id="GO:0003697">
    <property type="term" value="F:single-stranded DNA binding"/>
    <property type="evidence" value="ECO:0007669"/>
    <property type="project" value="UniProtKB-UniRule"/>
</dbReference>
<dbReference type="InterPro" id="IPR011344">
    <property type="entry name" value="ssDNA-bd"/>
</dbReference>
<evidence type="ECO:0000313" key="6">
    <source>
        <dbReference type="Proteomes" id="UP000192801"/>
    </source>
</evidence>
<comment type="subunit">
    <text evidence="2">Homotetramer.</text>
</comment>
<dbReference type="CDD" id="cd04496">
    <property type="entry name" value="SSB_OBF"/>
    <property type="match status" value="1"/>
</dbReference>
<name>A0A1X0DBK5_9MYCO</name>
<dbReference type="PANTHER" id="PTHR10302:SF27">
    <property type="entry name" value="SINGLE-STRANDED DNA-BINDING PROTEIN"/>
    <property type="match status" value="1"/>
</dbReference>
<dbReference type="NCBIfam" id="TIGR00621">
    <property type="entry name" value="ssb"/>
    <property type="match status" value="1"/>
</dbReference>
<proteinExistence type="inferred from homology"/>
<dbReference type="PROSITE" id="PS50935">
    <property type="entry name" value="SSB"/>
    <property type="match status" value="1"/>
</dbReference>
<reference evidence="5 6" key="1">
    <citation type="submission" date="2016-12" db="EMBL/GenBank/DDBJ databases">
        <title>The new phylogeny of genus Mycobacterium.</title>
        <authorList>
            <person name="Tortoli E."/>
            <person name="Trovato A."/>
            <person name="Cirillo D.M."/>
        </authorList>
    </citation>
    <scope>NUCLEOTIDE SEQUENCE [LARGE SCALE GENOMIC DNA]</scope>
    <source>
        <strain evidence="5 6">DSM 45130</strain>
    </source>
</reference>
<organism evidence="5 6">
    <name type="scientific">Mycolicibacterium insubricum</name>
    <dbReference type="NCBI Taxonomy" id="444597"/>
    <lineage>
        <taxon>Bacteria</taxon>
        <taxon>Bacillati</taxon>
        <taxon>Actinomycetota</taxon>
        <taxon>Actinomycetes</taxon>
        <taxon>Mycobacteriales</taxon>
        <taxon>Mycobacteriaceae</taxon>
        <taxon>Mycolicibacterium</taxon>
    </lineage>
</organism>
<dbReference type="EMBL" id="MVHS01000029">
    <property type="protein sequence ID" value="ORA69774.1"/>
    <property type="molecule type" value="Genomic_DNA"/>
</dbReference>
<comment type="caution">
    <text evidence="2">Lacks conserved residue(s) required for the propagation of feature annotation.</text>
</comment>
<dbReference type="RefSeq" id="WP_083031466.1">
    <property type="nucleotide sequence ID" value="NZ_AP022618.1"/>
</dbReference>
<dbReference type="PANTHER" id="PTHR10302">
    <property type="entry name" value="SINGLE-STRANDED DNA-BINDING PROTEIN"/>
    <property type="match status" value="1"/>
</dbReference>
<dbReference type="GO" id="GO:0009295">
    <property type="term" value="C:nucleoid"/>
    <property type="evidence" value="ECO:0007669"/>
    <property type="project" value="TreeGrafter"/>
</dbReference>
<dbReference type="HAMAP" id="MF_00984">
    <property type="entry name" value="SSB"/>
    <property type="match status" value="1"/>
</dbReference>
<evidence type="ECO:0000256" key="3">
    <source>
        <dbReference type="RuleBase" id="RU000524"/>
    </source>
</evidence>
<dbReference type="Pfam" id="PF00436">
    <property type="entry name" value="SSB"/>
    <property type="match status" value="1"/>
</dbReference>
<evidence type="ECO:0000313" key="5">
    <source>
        <dbReference type="EMBL" id="ORA69774.1"/>
    </source>
</evidence>
<evidence type="ECO:0000256" key="1">
    <source>
        <dbReference type="ARBA" id="ARBA00023125"/>
    </source>
</evidence>
<dbReference type="OrthoDB" id="9809878at2"/>
<dbReference type="STRING" id="444597.BST26_12770"/>
<gene>
    <name evidence="5" type="ORF">BST26_12770</name>
</gene>
<protein>
    <recommendedName>
        <fullName evidence="2 3">Single-stranded DNA-binding protein</fullName>
        <shortName evidence="2">SSB</shortName>
    </recommendedName>
</protein>